<dbReference type="KEGG" id="bgx:ESN35_03270"/>
<protein>
    <submittedName>
        <fullName evidence="1">Uncharacterized protein</fullName>
    </submittedName>
</protein>
<gene>
    <name evidence="1" type="ORF">ESN35_03270</name>
</gene>
<evidence type="ECO:0000313" key="1">
    <source>
        <dbReference type="EMBL" id="QAY32556.1"/>
    </source>
</evidence>
<accession>A0A4P6DSF5</accession>
<organism evidence="1 2">
    <name type="scientific">Bifidobacterium pullorum subsp. gallinarum</name>
    <dbReference type="NCBI Taxonomy" id="78344"/>
    <lineage>
        <taxon>Bacteria</taxon>
        <taxon>Bacillati</taxon>
        <taxon>Actinomycetota</taxon>
        <taxon>Actinomycetes</taxon>
        <taxon>Bifidobacteriales</taxon>
        <taxon>Bifidobacteriaceae</taxon>
        <taxon>Bifidobacterium</taxon>
    </lineage>
</organism>
<sequence length="191" mass="20897">MAADAKGNDIDSVDIPITAALAIAPYNEKNILESAAGGAATVSLPAAYMKLGLIKQDGGANESQEQDSPIEFFQDGYKKALDPTISIQWGLAEFNEVVRQLITGKEPDENGMIAVSTWTPDTKWCVYYEEVYKGGRIRRLNGVMQVTGTEVDQSERNAVKGRNVTLTWQTDPLVGDGVNDKYLEWQIVPKA</sequence>
<dbReference type="Proteomes" id="UP000293589">
    <property type="component" value="Chromosome"/>
</dbReference>
<dbReference type="RefSeq" id="WP_129237051.1">
    <property type="nucleotide sequence ID" value="NZ_CP035464.1"/>
</dbReference>
<reference evidence="1 2" key="1">
    <citation type="submission" date="2019-01" db="EMBL/GenBank/DDBJ databases">
        <title>Complete genome sequence of Bifidobacterium gallinarum CACC 514.</title>
        <authorList>
            <person name="Jung M."/>
        </authorList>
    </citation>
    <scope>NUCLEOTIDE SEQUENCE [LARGE SCALE GENOMIC DNA]</scope>
    <source>
        <strain evidence="1 2">CACC 514</strain>
    </source>
</reference>
<name>A0A4P6DSF5_9BIFI</name>
<evidence type="ECO:0000313" key="2">
    <source>
        <dbReference type="Proteomes" id="UP000293589"/>
    </source>
</evidence>
<proteinExistence type="predicted"/>
<dbReference type="AlphaFoldDB" id="A0A4P6DSF5"/>
<dbReference type="EMBL" id="CP035464">
    <property type="protein sequence ID" value="QAY32556.1"/>
    <property type="molecule type" value="Genomic_DNA"/>
</dbReference>